<gene>
    <name evidence="2" type="ORF">H9635_13115</name>
</gene>
<organism evidence="2 3">
    <name type="scientific">Solibacillus faecavium</name>
    <dbReference type="NCBI Taxonomy" id="2762221"/>
    <lineage>
        <taxon>Bacteria</taxon>
        <taxon>Bacillati</taxon>
        <taxon>Bacillota</taxon>
        <taxon>Bacilli</taxon>
        <taxon>Bacillales</taxon>
        <taxon>Caryophanaceae</taxon>
        <taxon>Solibacillus</taxon>
    </lineage>
</organism>
<keyword evidence="3" id="KW-1185">Reference proteome</keyword>
<feature type="transmembrane region" description="Helical" evidence="1">
    <location>
        <begin position="29"/>
        <end position="49"/>
    </location>
</feature>
<dbReference type="RefSeq" id="WP_191700761.1">
    <property type="nucleotide sequence ID" value="NZ_JACSPZ010000006.1"/>
</dbReference>
<comment type="caution">
    <text evidence="2">The sequence shown here is derived from an EMBL/GenBank/DDBJ whole genome shotgun (WGS) entry which is preliminary data.</text>
</comment>
<keyword evidence="1" id="KW-1133">Transmembrane helix</keyword>
<evidence type="ECO:0000313" key="3">
    <source>
        <dbReference type="Proteomes" id="UP000619101"/>
    </source>
</evidence>
<reference evidence="2 3" key="1">
    <citation type="submission" date="2020-08" db="EMBL/GenBank/DDBJ databases">
        <title>A Genomic Blueprint of the Chicken Gut Microbiome.</title>
        <authorList>
            <person name="Gilroy R."/>
            <person name="Ravi A."/>
            <person name="Getino M."/>
            <person name="Pursley I."/>
            <person name="Horton D.L."/>
            <person name="Alikhan N.-F."/>
            <person name="Baker D."/>
            <person name="Gharbi K."/>
            <person name="Hall N."/>
            <person name="Watson M."/>
            <person name="Adriaenssens E.M."/>
            <person name="Foster-Nyarko E."/>
            <person name="Jarju S."/>
            <person name="Secka A."/>
            <person name="Antonio M."/>
            <person name="Oren A."/>
            <person name="Chaudhuri R."/>
            <person name="La Ragione R.M."/>
            <person name="Hildebrand F."/>
            <person name="Pallen M.J."/>
        </authorList>
    </citation>
    <scope>NUCLEOTIDE SEQUENCE [LARGE SCALE GENOMIC DNA]</scope>
    <source>
        <strain evidence="2 3">A46</strain>
    </source>
</reference>
<evidence type="ECO:0000313" key="2">
    <source>
        <dbReference type="EMBL" id="MBD8037685.1"/>
    </source>
</evidence>
<accession>A0ABR8Y0G1</accession>
<proteinExistence type="predicted"/>
<dbReference type="EMBL" id="JACSPZ010000006">
    <property type="protein sequence ID" value="MBD8037685.1"/>
    <property type="molecule type" value="Genomic_DNA"/>
</dbReference>
<name>A0ABR8Y0G1_9BACL</name>
<sequence length="61" mass="6989">MKIGIWLGIIISAFLSYAVAIFYEQPIHWYLLILLIVTGLFINTIIIILKLQDDHTEGESN</sequence>
<dbReference type="Proteomes" id="UP000619101">
    <property type="component" value="Unassembled WGS sequence"/>
</dbReference>
<keyword evidence="1" id="KW-0812">Transmembrane</keyword>
<feature type="transmembrane region" description="Helical" evidence="1">
    <location>
        <begin position="5"/>
        <end position="23"/>
    </location>
</feature>
<protein>
    <submittedName>
        <fullName evidence="2">Uncharacterized protein</fullName>
    </submittedName>
</protein>
<keyword evidence="1" id="KW-0472">Membrane</keyword>
<evidence type="ECO:0000256" key="1">
    <source>
        <dbReference type="SAM" id="Phobius"/>
    </source>
</evidence>